<dbReference type="InterPro" id="IPR020846">
    <property type="entry name" value="MFS_dom"/>
</dbReference>
<feature type="transmembrane region" description="Helical" evidence="6">
    <location>
        <begin position="316"/>
        <end position="333"/>
    </location>
</feature>
<dbReference type="Gene3D" id="1.20.1250.20">
    <property type="entry name" value="MFS general substrate transporter like domains"/>
    <property type="match status" value="1"/>
</dbReference>
<dbReference type="PROSITE" id="PS50850">
    <property type="entry name" value="MFS"/>
    <property type="match status" value="1"/>
</dbReference>
<dbReference type="AlphaFoldDB" id="A0A139YC24"/>
<accession>A0A139YC24</accession>
<dbReference type="PANTHER" id="PTHR48022">
    <property type="entry name" value="PLASTIDIC GLUCOSE TRANSPORTER 4"/>
    <property type="match status" value="1"/>
</dbReference>
<evidence type="ECO:0000256" key="4">
    <source>
        <dbReference type="ARBA" id="ARBA00022989"/>
    </source>
</evidence>
<dbReference type="GO" id="GO:0005351">
    <property type="term" value="F:carbohydrate:proton symporter activity"/>
    <property type="evidence" value="ECO:0007669"/>
    <property type="project" value="TreeGrafter"/>
</dbReference>
<dbReference type="VEuPathDB" id="FungiDB:FVEG_14129"/>
<organism evidence="8 9">
    <name type="scientific">Gibberella moniliformis (strain M3125 / FGSC 7600)</name>
    <name type="common">Maize ear and stalk rot fungus</name>
    <name type="synonym">Fusarium verticillioides</name>
    <dbReference type="NCBI Taxonomy" id="334819"/>
    <lineage>
        <taxon>Eukaryota</taxon>
        <taxon>Fungi</taxon>
        <taxon>Dikarya</taxon>
        <taxon>Ascomycota</taxon>
        <taxon>Pezizomycotina</taxon>
        <taxon>Sordariomycetes</taxon>
        <taxon>Hypocreomycetidae</taxon>
        <taxon>Hypocreales</taxon>
        <taxon>Nectriaceae</taxon>
        <taxon>Fusarium</taxon>
        <taxon>Fusarium fujikuroi species complex</taxon>
    </lineage>
</organism>
<evidence type="ECO:0000256" key="1">
    <source>
        <dbReference type="ARBA" id="ARBA00004141"/>
    </source>
</evidence>
<dbReference type="Pfam" id="PF00083">
    <property type="entry name" value="Sugar_tr"/>
    <property type="match status" value="2"/>
</dbReference>
<comment type="similarity">
    <text evidence="2">Belongs to the major facilitator superfamily. Sugar transporter (TC 2.A.1.1) family.</text>
</comment>
<dbReference type="GeneID" id="30071404"/>
<feature type="transmembrane region" description="Helical" evidence="6">
    <location>
        <begin position="87"/>
        <end position="107"/>
    </location>
</feature>
<keyword evidence="5 6" id="KW-0472">Membrane</keyword>
<evidence type="ECO:0000256" key="5">
    <source>
        <dbReference type="ARBA" id="ARBA00023136"/>
    </source>
</evidence>
<dbReference type="RefSeq" id="XP_018762492.1">
    <property type="nucleotide sequence ID" value="XM_018903460.1"/>
</dbReference>
<feature type="transmembrane region" description="Helical" evidence="6">
    <location>
        <begin position="291"/>
        <end position="309"/>
    </location>
</feature>
<dbReference type="InterPro" id="IPR036259">
    <property type="entry name" value="MFS_trans_sf"/>
</dbReference>
<feature type="transmembrane region" description="Helical" evidence="6">
    <location>
        <begin position="59"/>
        <end position="80"/>
    </location>
</feature>
<dbReference type="GO" id="GO:0016020">
    <property type="term" value="C:membrane"/>
    <property type="evidence" value="ECO:0007669"/>
    <property type="project" value="UniProtKB-SubCell"/>
</dbReference>
<gene>
    <name evidence="8" type="ORF">FVEG_14129</name>
</gene>
<evidence type="ECO:0000256" key="3">
    <source>
        <dbReference type="ARBA" id="ARBA00022692"/>
    </source>
</evidence>
<dbReference type="KEGG" id="fvr:FVEG_14129"/>
<evidence type="ECO:0000256" key="2">
    <source>
        <dbReference type="ARBA" id="ARBA00010992"/>
    </source>
</evidence>
<feature type="transmembrane region" description="Helical" evidence="6">
    <location>
        <begin position="420"/>
        <end position="439"/>
    </location>
</feature>
<feature type="domain" description="Major facilitator superfamily (MFS) profile" evidence="7">
    <location>
        <begin position="1"/>
        <end position="443"/>
    </location>
</feature>
<evidence type="ECO:0000313" key="8">
    <source>
        <dbReference type="EMBL" id="KYG13808.1"/>
    </source>
</evidence>
<dbReference type="EMBL" id="DS486011">
    <property type="protein sequence ID" value="KYG13808.1"/>
    <property type="molecule type" value="Genomic_DNA"/>
</dbReference>
<keyword evidence="3 6" id="KW-0812">Transmembrane</keyword>
<sequence length="488" mass="54580">MATSRKAQTGAADPLIQQIADKDRVPWYNKPNLRYLYLMLFQTYFADRLNGEFTGELKGIIAAAYSLGAMLSLPLIGIINDKLGRRWSIFGGSAIMVMGSIIQGFSVNAGMYIAARILLGFGIPACIVSGSSLIGELSYPKERAYLTCLFNHCWKYGVEDSILAADGTFVGPDGIIIFFIPESPRWLIAKDRNEEAYDILAKYHAEGNRDSNFVKAEFAHMQTIIQLEMEHSSKSHMDLIRTAGMRRRTLITAGLGLFTQWSGNTLISYYLNDILEMIGRNSSIFKQQINVALSCWSLVCGVVIVLTCVRLKRVTAAYMCTISMLVIYVAWTVTMERATAAINAGRRKNGAAVAVLFLIFAYKPAYQIFYNALTYTYLVEIWPYAERSRGIALQQFFSRGASFATTFINPIGLENVGWKYFISYCIILALEIAFVYFFFAETSGRTLEELTFLFEDKELAEAANDAAMKASDHARVEEVEMTRDGKAA</sequence>
<dbReference type="SUPFAM" id="SSF103473">
    <property type="entry name" value="MFS general substrate transporter"/>
    <property type="match status" value="1"/>
</dbReference>
<proteinExistence type="inferred from homology"/>
<feature type="transmembrane region" description="Helical" evidence="6">
    <location>
        <begin position="113"/>
        <end position="134"/>
    </location>
</feature>
<dbReference type="OrthoDB" id="6133115at2759"/>
<reference evidence="9" key="1">
    <citation type="journal article" date="2007" name="Science">
        <title>The Fusarium graminearum genome reveals a link between localized polymorphism and pathogen specialization.</title>
        <authorList>
            <person name="Cuomo C.A."/>
            <person name="Gueldener U."/>
            <person name="Xu J.-R."/>
            <person name="Trail F."/>
            <person name="Turgeon B.G."/>
            <person name="Di Pietro A."/>
            <person name="Walton J.D."/>
            <person name="Ma L.-J."/>
            <person name="Baker S.E."/>
            <person name="Rep M."/>
            <person name="Adam G."/>
            <person name="Antoniw J."/>
            <person name="Baldwin T."/>
            <person name="Calvo S.E."/>
            <person name="Chang Y.-L."/>
            <person name="DeCaprio D."/>
            <person name="Gale L.R."/>
            <person name="Gnerre S."/>
            <person name="Goswami R.S."/>
            <person name="Hammond-Kosack K."/>
            <person name="Harris L.J."/>
            <person name="Hilburn K."/>
            <person name="Kennell J.C."/>
            <person name="Kroken S."/>
            <person name="Magnuson J.K."/>
            <person name="Mannhaupt G."/>
            <person name="Mauceli E.W."/>
            <person name="Mewes H.-W."/>
            <person name="Mitterbauer R."/>
            <person name="Muehlbauer G."/>
            <person name="Muensterkoetter M."/>
            <person name="Nelson D."/>
            <person name="O'Donnell K."/>
            <person name="Ouellet T."/>
            <person name="Qi W."/>
            <person name="Quesneville H."/>
            <person name="Roncero M.I.G."/>
            <person name="Seong K.-Y."/>
            <person name="Tetko I.V."/>
            <person name="Urban M."/>
            <person name="Waalwijk C."/>
            <person name="Ward T.J."/>
            <person name="Yao J."/>
            <person name="Birren B.W."/>
            <person name="Kistler H.C."/>
        </authorList>
    </citation>
    <scope>NUCLEOTIDE SEQUENCE [LARGE SCALE GENOMIC DNA]</scope>
    <source>
        <strain evidence="9">M3125 / FGSC 7600</strain>
    </source>
</reference>
<feature type="transmembrane region" description="Helical" evidence="6">
    <location>
        <begin position="353"/>
        <end position="378"/>
    </location>
</feature>
<dbReference type="PANTHER" id="PTHR48022:SF29">
    <property type="entry name" value="SUGAR TRANSPORTER, PUTATIVE (AFU_ORTHOLOGUE AFUA_6G14500)-RELATED"/>
    <property type="match status" value="1"/>
</dbReference>
<keyword evidence="9" id="KW-1185">Reference proteome</keyword>
<name>A0A139YC24_GIBM7</name>
<comment type="subcellular location">
    <subcellularLocation>
        <location evidence="1">Membrane</location>
        <topology evidence="1">Multi-pass membrane protein</topology>
    </subcellularLocation>
</comment>
<dbReference type="InterPro" id="IPR050360">
    <property type="entry name" value="MFS_Sugar_Transporters"/>
</dbReference>
<evidence type="ECO:0000313" key="9">
    <source>
        <dbReference type="Proteomes" id="UP000009096"/>
    </source>
</evidence>
<protein>
    <recommendedName>
        <fullName evidence="7">Major facilitator superfamily (MFS) profile domain-containing protein</fullName>
    </recommendedName>
</protein>
<evidence type="ECO:0000256" key="6">
    <source>
        <dbReference type="SAM" id="Phobius"/>
    </source>
</evidence>
<dbReference type="InterPro" id="IPR005828">
    <property type="entry name" value="MFS_sugar_transport-like"/>
</dbReference>
<evidence type="ECO:0000259" key="7">
    <source>
        <dbReference type="PROSITE" id="PS50850"/>
    </source>
</evidence>
<reference evidence="8 9" key="2">
    <citation type="journal article" date="2010" name="Nature">
        <title>Comparative genomics reveals mobile pathogenicity chromosomes in Fusarium.</title>
        <authorList>
            <person name="Ma L.J."/>
            <person name="van der Does H.C."/>
            <person name="Borkovich K.A."/>
            <person name="Coleman J.J."/>
            <person name="Daboussi M.J."/>
            <person name="Di Pietro A."/>
            <person name="Dufresne M."/>
            <person name="Freitag M."/>
            <person name="Grabherr M."/>
            <person name="Henrissat B."/>
            <person name="Houterman P.M."/>
            <person name="Kang S."/>
            <person name="Shim W.B."/>
            <person name="Woloshuk C."/>
            <person name="Xie X."/>
            <person name="Xu J.R."/>
            <person name="Antoniw J."/>
            <person name="Baker S.E."/>
            <person name="Bluhm B.H."/>
            <person name="Breakspear A."/>
            <person name="Brown D.W."/>
            <person name="Butchko R.A."/>
            <person name="Chapman S."/>
            <person name="Coulson R."/>
            <person name="Coutinho P.M."/>
            <person name="Danchin E.G."/>
            <person name="Diener A."/>
            <person name="Gale L.R."/>
            <person name="Gardiner D.M."/>
            <person name="Goff S."/>
            <person name="Hammond-Kosack K.E."/>
            <person name="Hilburn K."/>
            <person name="Hua-Van A."/>
            <person name="Jonkers W."/>
            <person name="Kazan K."/>
            <person name="Kodira C.D."/>
            <person name="Koehrsen M."/>
            <person name="Kumar L."/>
            <person name="Lee Y.H."/>
            <person name="Li L."/>
            <person name="Manners J.M."/>
            <person name="Miranda-Saavedra D."/>
            <person name="Mukherjee M."/>
            <person name="Park G."/>
            <person name="Park J."/>
            <person name="Park S.Y."/>
            <person name="Proctor R.H."/>
            <person name="Regev A."/>
            <person name="Ruiz-Roldan M.C."/>
            <person name="Sain D."/>
            <person name="Sakthikumar S."/>
            <person name="Sykes S."/>
            <person name="Schwartz D.C."/>
            <person name="Turgeon B.G."/>
            <person name="Wapinski I."/>
            <person name="Yoder O."/>
            <person name="Young S."/>
            <person name="Zeng Q."/>
            <person name="Zhou S."/>
            <person name="Galagan J."/>
            <person name="Cuomo C.A."/>
            <person name="Kistler H.C."/>
            <person name="Rep M."/>
        </authorList>
    </citation>
    <scope>NUCLEOTIDE SEQUENCE [LARGE SCALE GENOMIC DNA]</scope>
    <source>
        <strain evidence="9">M3125 / FGSC 7600</strain>
    </source>
</reference>
<keyword evidence="4 6" id="KW-1133">Transmembrane helix</keyword>
<feature type="transmembrane region" description="Helical" evidence="6">
    <location>
        <begin position="250"/>
        <end position="271"/>
    </location>
</feature>
<dbReference type="Proteomes" id="UP000009096">
    <property type="component" value="Unassembled WGS sequence"/>
</dbReference>